<dbReference type="Gene3D" id="6.10.140.2220">
    <property type="match status" value="1"/>
</dbReference>
<gene>
    <name evidence="6" type="ORF">Moror_17265</name>
</gene>
<comment type="caution">
    <text evidence="6">The sequence shown here is derived from an EMBL/GenBank/DDBJ whole genome shotgun (WGS) entry which is preliminary data.</text>
</comment>
<dbReference type="EMBL" id="AWSO01000016">
    <property type="protein sequence ID" value="ESK97836.1"/>
    <property type="molecule type" value="Genomic_DNA"/>
</dbReference>
<accession>V2XYA5</accession>
<keyword evidence="1" id="KW-0479">Metal-binding</keyword>
<dbReference type="Pfam" id="PF01753">
    <property type="entry name" value="zf-MYND"/>
    <property type="match status" value="1"/>
</dbReference>
<evidence type="ECO:0000259" key="5">
    <source>
        <dbReference type="PROSITE" id="PS50865"/>
    </source>
</evidence>
<protein>
    <recommendedName>
        <fullName evidence="5">MYND-type domain-containing protein</fullName>
    </recommendedName>
</protein>
<organism evidence="6 7">
    <name type="scientific">Moniliophthora roreri (strain MCA 2997)</name>
    <name type="common">Cocoa frosty pod rot fungus</name>
    <name type="synonym">Crinipellis roreri</name>
    <dbReference type="NCBI Taxonomy" id="1381753"/>
    <lineage>
        <taxon>Eukaryota</taxon>
        <taxon>Fungi</taxon>
        <taxon>Dikarya</taxon>
        <taxon>Basidiomycota</taxon>
        <taxon>Agaricomycotina</taxon>
        <taxon>Agaricomycetes</taxon>
        <taxon>Agaricomycetidae</taxon>
        <taxon>Agaricales</taxon>
        <taxon>Marasmiineae</taxon>
        <taxon>Marasmiaceae</taxon>
        <taxon>Moniliophthora</taxon>
    </lineage>
</organism>
<dbReference type="InterPro" id="IPR002893">
    <property type="entry name" value="Znf_MYND"/>
</dbReference>
<dbReference type="Proteomes" id="UP000017559">
    <property type="component" value="Unassembled WGS sequence"/>
</dbReference>
<evidence type="ECO:0000256" key="2">
    <source>
        <dbReference type="ARBA" id="ARBA00022771"/>
    </source>
</evidence>
<proteinExistence type="predicted"/>
<feature type="domain" description="MYND-type" evidence="5">
    <location>
        <begin position="420"/>
        <end position="462"/>
    </location>
</feature>
<dbReference type="OrthoDB" id="3061771at2759"/>
<keyword evidence="7" id="KW-1185">Reference proteome</keyword>
<evidence type="ECO:0000313" key="7">
    <source>
        <dbReference type="Proteomes" id="UP000017559"/>
    </source>
</evidence>
<evidence type="ECO:0000313" key="6">
    <source>
        <dbReference type="EMBL" id="ESK97836.1"/>
    </source>
</evidence>
<dbReference type="GO" id="GO:0008270">
    <property type="term" value="F:zinc ion binding"/>
    <property type="evidence" value="ECO:0007669"/>
    <property type="project" value="UniProtKB-KW"/>
</dbReference>
<name>V2XYA5_MONRO</name>
<dbReference type="HOGENOM" id="CLU_028904_0_0_1"/>
<dbReference type="PROSITE" id="PS50865">
    <property type="entry name" value="ZF_MYND_2"/>
    <property type="match status" value="1"/>
</dbReference>
<keyword evidence="2 4" id="KW-0863">Zinc-finger</keyword>
<dbReference type="SUPFAM" id="SSF144232">
    <property type="entry name" value="HIT/MYND zinc finger-like"/>
    <property type="match status" value="1"/>
</dbReference>
<dbReference type="AlphaFoldDB" id="V2XYA5"/>
<reference evidence="6 7" key="1">
    <citation type="journal article" date="2014" name="BMC Genomics">
        <title>Genome and secretome analysis of the hemibiotrophic fungal pathogen, Moniliophthora roreri, which causes frosty pod rot disease of cacao: mechanisms of the biotrophic and necrotrophic phases.</title>
        <authorList>
            <person name="Meinhardt L.W."/>
            <person name="Costa G.G.L."/>
            <person name="Thomazella D.P.T."/>
            <person name="Teixeira P.J.P.L."/>
            <person name="Carazzolle M.F."/>
            <person name="Schuster S.C."/>
            <person name="Carlson J.E."/>
            <person name="Guiltinan M.J."/>
            <person name="Mieczkowski P."/>
            <person name="Farmer A."/>
            <person name="Ramaraj T."/>
            <person name="Crozier J."/>
            <person name="Davis R.E."/>
            <person name="Shao J."/>
            <person name="Melnick R.L."/>
            <person name="Pereira G.A.G."/>
            <person name="Bailey B.A."/>
        </authorList>
    </citation>
    <scope>NUCLEOTIDE SEQUENCE [LARGE SCALE GENOMIC DNA]</scope>
    <source>
        <strain evidence="6 7">MCA 2997</strain>
    </source>
</reference>
<keyword evidence="3" id="KW-0862">Zinc</keyword>
<evidence type="ECO:0000256" key="3">
    <source>
        <dbReference type="ARBA" id="ARBA00022833"/>
    </source>
</evidence>
<sequence>MSDFINRYLAEAGQLHPSPGLALVKLRQLGTPPSSKDVDISHPTSQIKSALELLASLADKVECHSRNGTRTKREIIELIKNSWTSSLGPWIHLFLDAFTTAQAEPKTTHGIRFVDWVLLTLPCILKYGKSCDSDEYRRLRRISPNLLRLVAQTWLQVINAFHYTWFHWMVTLKLLLGEDPDAARKDAVKTARTLIGGPVGAEQAASEFLRHAIHNLPTLSRDDCLAVHGCVILICDFFNPDTPLYFPFLSKGGVRVLVNLLSATMSQAKIHSQNPDKLSAIFAIARATVTFLCPSLQGPLWVTDALDAGLVRIMFRARRFHSLGDEDTYSTGLFFSGFANALRLVELYMLYPSVRRRFLKSVTQVTTLGLEDKLYSMFSREHVREFQVAWEDCKRRARALWSYYKAVTSNWLSFCSYDRCLITGRDLERGVKWLRCSSCLQQTYCSVSCARQDWKSGHRETCSSLSKAANDPTQYPSNMDKAFFCAIIDDYVEKNAEMIFHKQSFFVQTHNERGASGPSWYENYNQGILVLEFDQIGLNDIWSPRRARIEDVVVVAADKRIKADPQYYADLTRIATTDAGNIAIVGFFPGNEGGREAAKVHPIFDIVEFPWDQMPIDSD</sequence>
<dbReference type="KEGG" id="mrr:Moror_17265"/>
<evidence type="ECO:0000256" key="1">
    <source>
        <dbReference type="ARBA" id="ARBA00022723"/>
    </source>
</evidence>
<evidence type="ECO:0000256" key="4">
    <source>
        <dbReference type="PROSITE-ProRule" id="PRU00134"/>
    </source>
</evidence>